<dbReference type="Pfam" id="PF04986">
    <property type="entry name" value="Y2_Tnp"/>
    <property type="match status" value="1"/>
</dbReference>
<sequence length="389" mass="44634">MIGECCNKSSRPEHDIADIFRHAGQRFLETFGASHEQIKVMNKIITCRTAALGGHIDACPDCDFQKNSYNSCRNRHCPKCQTMTKEKWLDKRVSELLPATYYHLVFTLPHNLNPIILCNMKPLLDLLFSSVNQTIKQFATDPQWRLQGQAGFIAVLHTWNQTILDHFHLHCLVPGGVLSEDKTQWTPSKTNFLFKTASIVKAFKGIYIKGLKQLYQDGDLKFPGNTAKYGTRSGFNRLIKIIRKKKWSGYAKAPCSGPEKVLEYLGRYTHRVAISNYRIKSFEDGKVVFTWKDRAQNDAIKEMTLDAVEFIRRFLLHVLPRGFKKIRHFGFLSPRYKAVNIKLIRKLTGDKFKEPAHPENESVEEMMHRLTGIDIKACPKCGKGCSRVL</sequence>
<dbReference type="EMBL" id="CP036313">
    <property type="protein sequence ID" value="QBH14345.1"/>
    <property type="molecule type" value="Genomic_DNA"/>
</dbReference>
<dbReference type="RefSeq" id="WP_131072098.1">
    <property type="nucleotide sequence ID" value="NZ_CP036313.1"/>
</dbReference>
<dbReference type="Pfam" id="PF14319">
    <property type="entry name" value="Zn_Tnp_IS91"/>
    <property type="match status" value="1"/>
</dbReference>
<evidence type="ECO:0000259" key="1">
    <source>
        <dbReference type="Pfam" id="PF04986"/>
    </source>
</evidence>
<name>A0ABX5RIQ0_9BACT</name>
<dbReference type="PANTHER" id="PTHR37023">
    <property type="entry name" value="TRANSPOSASE"/>
    <property type="match status" value="1"/>
</dbReference>
<dbReference type="NCBIfam" id="NF033538">
    <property type="entry name" value="transpos_IS91"/>
    <property type="match status" value="1"/>
</dbReference>
<evidence type="ECO:0000313" key="3">
    <source>
        <dbReference type="EMBL" id="QBH14345.1"/>
    </source>
</evidence>
<dbReference type="Proteomes" id="UP000293902">
    <property type="component" value="Chromosome"/>
</dbReference>
<evidence type="ECO:0000259" key="2">
    <source>
        <dbReference type="Pfam" id="PF14319"/>
    </source>
</evidence>
<dbReference type="PANTHER" id="PTHR37023:SF1">
    <property type="entry name" value="ISSOD25 TRANSPOSASE TNPA_ISSOD25"/>
    <property type="match status" value="1"/>
</dbReference>
<organism evidence="3 4">
    <name type="scientific">Desulfobacter hydrogenophilus</name>
    <dbReference type="NCBI Taxonomy" id="2291"/>
    <lineage>
        <taxon>Bacteria</taxon>
        <taxon>Pseudomonadati</taxon>
        <taxon>Thermodesulfobacteriota</taxon>
        <taxon>Desulfobacteria</taxon>
        <taxon>Desulfobacterales</taxon>
        <taxon>Desulfobacteraceae</taxon>
        <taxon>Desulfobacter</taxon>
    </lineage>
</organism>
<protein>
    <submittedName>
        <fullName evidence="3">IS91 family transposase</fullName>
    </submittedName>
</protein>
<proteinExistence type="predicted"/>
<accession>A0ABX5RIQ0</accession>
<evidence type="ECO:0000313" key="4">
    <source>
        <dbReference type="Proteomes" id="UP000293902"/>
    </source>
</evidence>
<keyword evidence="4" id="KW-1185">Reference proteome</keyword>
<gene>
    <name evidence="3" type="ORF">EYB58_16330</name>
</gene>
<reference evidence="3 4" key="1">
    <citation type="submission" date="2019-02" db="EMBL/GenBank/DDBJ databases">
        <title>Complete genome sequence of Desulfobacter hydrogenophilus AcRS1.</title>
        <authorList>
            <person name="Marietou A."/>
            <person name="Lund M.B."/>
            <person name="Marshall I.P.G."/>
            <person name="Schreiber L."/>
            <person name="Jorgensen B."/>
        </authorList>
    </citation>
    <scope>NUCLEOTIDE SEQUENCE [LARGE SCALE GENOMIC DNA]</scope>
    <source>
        <strain evidence="3 4">AcRS1</strain>
    </source>
</reference>
<dbReference type="InterPro" id="IPR026889">
    <property type="entry name" value="Zn_Tnp"/>
</dbReference>
<dbReference type="InterPro" id="IPR007069">
    <property type="entry name" value="Transposase_32"/>
</dbReference>
<feature type="domain" description="Transposase zinc-binding" evidence="2">
    <location>
        <begin position="19"/>
        <end position="108"/>
    </location>
</feature>
<feature type="domain" description="Transposase IS801/IS1294" evidence="1">
    <location>
        <begin position="151"/>
        <end position="335"/>
    </location>
</feature>
<dbReference type="InterPro" id="IPR054832">
    <property type="entry name" value="transpos_IS91"/>
</dbReference>